<protein>
    <submittedName>
        <fullName evidence="2">Uncharacterized protein</fullName>
    </submittedName>
</protein>
<organism evidence="2 3">
    <name type="scientific">Cylindrobasidium torrendii FP15055 ss-10</name>
    <dbReference type="NCBI Taxonomy" id="1314674"/>
    <lineage>
        <taxon>Eukaryota</taxon>
        <taxon>Fungi</taxon>
        <taxon>Dikarya</taxon>
        <taxon>Basidiomycota</taxon>
        <taxon>Agaricomycotina</taxon>
        <taxon>Agaricomycetes</taxon>
        <taxon>Agaricomycetidae</taxon>
        <taxon>Agaricales</taxon>
        <taxon>Marasmiineae</taxon>
        <taxon>Physalacriaceae</taxon>
        <taxon>Cylindrobasidium</taxon>
    </lineage>
</organism>
<accession>A0A0D7BBX1</accession>
<feature type="compositionally biased region" description="Basic residues" evidence="1">
    <location>
        <begin position="581"/>
        <end position="590"/>
    </location>
</feature>
<dbReference type="STRING" id="1314674.A0A0D7BBX1"/>
<feature type="compositionally biased region" description="Low complexity" evidence="1">
    <location>
        <begin position="429"/>
        <end position="463"/>
    </location>
</feature>
<reference evidence="2 3" key="1">
    <citation type="journal article" date="2015" name="Fungal Genet. Biol.">
        <title>Evolution of novel wood decay mechanisms in Agaricales revealed by the genome sequences of Fistulina hepatica and Cylindrobasidium torrendii.</title>
        <authorList>
            <person name="Floudas D."/>
            <person name="Held B.W."/>
            <person name="Riley R."/>
            <person name="Nagy L.G."/>
            <person name="Koehler G."/>
            <person name="Ransdell A.S."/>
            <person name="Younus H."/>
            <person name="Chow J."/>
            <person name="Chiniquy J."/>
            <person name="Lipzen A."/>
            <person name="Tritt A."/>
            <person name="Sun H."/>
            <person name="Haridas S."/>
            <person name="LaButti K."/>
            <person name="Ohm R.A."/>
            <person name="Kues U."/>
            <person name="Blanchette R.A."/>
            <person name="Grigoriev I.V."/>
            <person name="Minto R.E."/>
            <person name="Hibbett D.S."/>
        </authorList>
    </citation>
    <scope>NUCLEOTIDE SEQUENCE [LARGE SCALE GENOMIC DNA]</scope>
    <source>
        <strain evidence="2 3">FP15055 ss-10</strain>
    </source>
</reference>
<dbReference type="EMBL" id="KN880511">
    <property type="protein sequence ID" value="KIY68018.1"/>
    <property type="molecule type" value="Genomic_DNA"/>
</dbReference>
<dbReference type="AlphaFoldDB" id="A0A0D7BBX1"/>
<evidence type="ECO:0000313" key="2">
    <source>
        <dbReference type="EMBL" id="KIY68018.1"/>
    </source>
</evidence>
<gene>
    <name evidence="2" type="ORF">CYLTODRAFT_273740</name>
</gene>
<dbReference type="Proteomes" id="UP000054007">
    <property type="component" value="Unassembled WGS sequence"/>
</dbReference>
<feature type="region of interest" description="Disordered" evidence="1">
    <location>
        <begin position="573"/>
        <end position="625"/>
    </location>
</feature>
<proteinExistence type="predicted"/>
<keyword evidence="3" id="KW-1185">Reference proteome</keyword>
<evidence type="ECO:0000313" key="3">
    <source>
        <dbReference type="Proteomes" id="UP000054007"/>
    </source>
</evidence>
<name>A0A0D7BBX1_9AGAR</name>
<evidence type="ECO:0000256" key="1">
    <source>
        <dbReference type="SAM" id="MobiDB-lite"/>
    </source>
</evidence>
<dbReference type="OrthoDB" id="3258419at2759"/>
<feature type="region of interest" description="Disordered" evidence="1">
    <location>
        <begin position="420"/>
        <end position="469"/>
    </location>
</feature>
<sequence>MVIHDIDLAIHPTFNRAEWINKGRKWADVPDHVVNAWCSELVIPDDALEYLMDPNDTVEALLDTKVPEIDTGFSLHPIAAYFCNERPSRTVTCAQIVNSVIRRKIPSAKTLDQLCQDAPQEWLNGKQALVDPRVPNARPLPFWVLSLFRKFLELSTAHKDYCTAMGTVRQQLRNVKIRTRFPEFDVALTQYPWNETLYYQTLVAPSTKLTQLLRPVRLCDDLNQIMFEVLHTRCNEPDGLHGNDQIMASRFYAVIEAAVKMASRDRLPSTLSKLDKTLLHRPKLRSWFVVLHNEHERPFRVNYAERTFEYGLYTLNQRIVHGLMVALGESFPGMPIPHRVINTIHTWLKIQFGTKFKCLGATLIVGQQADDISCIPATLNCIEHGIFGDPLWTAQDRWYNRMDWYTRLRFELPAKLASKKVPLRPPDSPSSTSTSLAPGPHPFASTTSSSAPSSPAPTARPTTIHQRTRPTLANLLHTNVELRAVEDIQASCTIAGDSMFEPDAFDTLDEEDNKLDGDDADTLCLSASEPVGAPVEFDTPMDIDTQTELSRPGKKTMQANAWASVMAEARKQSVEKEATLGKRKASAKRKREGEAIDDGPSQAKARLGDASSGGPAGISKGAISQKRLRTGIDGGNYDEEKRARWKERILSVDRKACFYDYTELYVQIAGATRP</sequence>